<dbReference type="Pfam" id="PF00512">
    <property type="entry name" value="HisKA"/>
    <property type="match status" value="1"/>
</dbReference>
<gene>
    <name evidence="15" type="ordered locus">Acid_0070</name>
</gene>
<feature type="domain" description="Histidine kinase" evidence="14">
    <location>
        <begin position="283"/>
        <end position="494"/>
    </location>
</feature>
<dbReference type="Gene3D" id="1.10.287.130">
    <property type="match status" value="1"/>
</dbReference>
<feature type="transmembrane region" description="Helical" evidence="13">
    <location>
        <begin position="105"/>
        <end position="123"/>
    </location>
</feature>
<dbReference type="eggNOG" id="COG2205">
    <property type="taxonomic scope" value="Bacteria"/>
</dbReference>
<evidence type="ECO:0000256" key="7">
    <source>
        <dbReference type="ARBA" id="ARBA00022741"/>
    </source>
</evidence>
<dbReference type="GO" id="GO:0005886">
    <property type="term" value="C:plasma membrane"/>
    <property type="evidence" value="ECO:0007669"/>
    <property type="project" value="TreeGrafter"/>
</dbReference>
<keyword evidence="7" id="KW-0547">Nucleotide-binding</keyword>
<keyword evidence="11" id="KW-0902">Two-component regulatory system</keyword>
<evidence type="ECO:0000256" key="13">
    <source>
        <dbReference type="SAM" id="Phobius"/>
    </source>
</evidence>
<keyword evidence="6 13" id="KW-0812">Transmembrane</keyword>
<dbReference type="InterPro" id="IPR004358">
    <property type="entry name" value="Sig_transdc_His_kin-like_C"/>
</dbReference>
<evidence type="ECO:0000256" key="4">
    <source>
        <dbReference type="ARBA" id="ARBA00022553"/>
    </source>
</evidence>
<dbReference type="Pfam" id="PF13493">
    <property type="entry name" value="DUF4118"/>
    <property type="match status" value="1"/>
</dbReference>
<proteinExistence type="predicted"/>
<dbReference type="AlphaFoldDB" id="Q02CY0"/>
<sequence length="498" mass="53669">MGQTILAAAGFQPARPLPEPIPVRLKLLHFLTSLLAVAGVLALYLFLLPVNNTTVALSLLLVILAISARWGLAEATLASVIAVLGLNYYFLPPVRTFTIQDPQNWVALVAFLVTAVTASQLSARVRRRAAEAEARRLEIERLYALVQAMILSGNARRTLREFVQTVVKVFACDAAAFYYQPGGEFFRSGPESSPITDHDLLAAAEVDHVSFDPEKHIATAPVRLGGRPLGSMALLGELPSEQTMSAIVNLVAISVEKARALEDASHAEAARQSEVLKSALLDSLAHDIKTPLTSIKAAVTSLLSNSAAADQELLTIINEEADRLNQLAAEVIAMARVEAGKLHLEKRPVNVAELIEGALGELGARSGHAVTVNLSPRLPRASCDPEFVQQVVKQLLENALKYSPEGAEVTVSAERKGAKIVVGVADRGPGIDEEERARVFDKFFRGKRHRFETKGTGMGLAIAKGIIEAHGEKIWVESEPEHGSAFYFSLPLAEGRDA</sequence>
<dbReference type="EMBL" id="CP000473">
    <property type="protein sequence ID" value="ABJ81086.1"/>
    <property type="molecule type" value="Genomic_DNA"/>
</dbReference>
<reference evidence="15" key="1">
    <citation type="submission" date="2006-10" db="EMBL/GenBank/DDBJ databases">
        <title>Complete sequence of Solibacter usitatus Ellin6076.</title>
        <authorList>
            <consortium name="US DOE Joint Genome Institute"/>
            <person name="Copeland A."/>
            <person name="Lucas S."/>
            <person name="Lapidus A."/>
            <person name="Barry K."/>
            <person name="Detter J.C."/>
            <person name="Glavina del Rio T."/>
            <person name="Hammon N."/>
            <person name="Israni S."/>
            <person name="Dalin E."/>
            <person name="Tice H."/>
            <person name="Pitluck S."/>
            <person name="Thompson L.S."/>
            <person name="Brettin T."/>
            <person name="Bruce D."/>
            <person name="Han C."/>
            <person name="Tapia R."/>
            <person name="Gilna P."/>
            <person name="Schmutz J."/>
            <person name="Larimer F."/>
            <person name="Land M."/>
            <person name="Hauser L."/>
            <person name="Kyrpides N."/>
            <person name="Mikhailova N."/>
            <person name="Janssen P.H."/>
            <person name="Kuske C.R."/>
            <person name="Richardson P."/>
        </authorList>
    </citation>
    <scope>NUCLEOTIDE SEQUENCE</scope>
    <source>
        <strain evidence="15">Ellin6076</strain>
    </source>
</reference>
<dbReference type="InterPro" id="IPR038318">
    <property type="entry name" value="KdpD_sf"/>
</dbReference>
<dbReference type="Pfam" id="PF02518">
    <property type="entry name" value="HATPase_c"/>
    <property type="match status" value="1"/>
</dbReference>
<dbReference type="GO" id="GO:0000155">
    <property type="term" value="F:phosphorelay sensor kinase activity"/>
    <property type="evidence" value="ECO:0007669"/>
    <property type="project" value="InterPro"/>
</dbReference>
<dbReference type="CDD" id="cd00082">
    <property type="entry name" value="HisKA"/>
    <property type="match status" value="1"/>
</dbReference>
<evidence type="ECO:0000256" key="5">
    <source>
        <dbReference type="ARBA" id="ARBA00022679"/>
    </source>
</evidence>
<dbReference type="GO" id="GO:0005524">
    <property type="term" value="F:ATP binding"/>
    <property type="evidence" value="ECO:0007669"/>
    <property type="project" value="UniProtKB-KW"/>
</dbReference>
<dbReference type="EC" id="2.7.13.3" evidence="3"/>
<comment type="subcellular location">
    <subcellularLocation>
        <location evidence="2">Membrane</location>
        <topology evidence="2">Multi-pass membrane protein</topology>
    </subcellularLocation>
</comment>
<name>Q02CY0_SOLUE</name>
<dbReference type="InParanoid" id="Q02CY0"/>
<dbReference type="SUPFAM" id="SSF55874">
    <property type="entry name" value="ATPase domain of HSP90 chaperone/DNA topoisomerase II/histidine kinase"/>
    <property type="match status" value="1"/>
</dbReference>
<evidence type="ECO:0000313" key="15">
    <source>
        <dbReference type="EMBL" id="ABJ81086.1"/>
    </source>
</evidence>
<dbReference type="Gene3D" id="3.30.565.10">
    <property type="entry name" value="Histidine kinase-like ATPase, C-terminal domain"/>
    <property type="match status" value="1"/>
</dbReference>
<dbReference type="PRINTS" id="PR00344">
    <property type="entry name" value="BCTRLSENSOR"/>
</dbReference>
<comment type="catalytic activity">
    <reaction evidence="1">
        <text>ATP + protein L-histidine = ADP + protein N-phospho-L-histidine.</text>
        <dbReference type="EC" id="2.7.13.3"/>
    </reaction>
</comment>
<dbReference type="STRING" id="234267.Acid_0070"/>
<keyword evidence="12 13" id="KW-0472">Membrane</keyword>
<accession>Q02CY0</accession>
<keyword evidence="5" id="KW-0808">Transferase</keyword>
<dbReference type="PANTHER" id="PTHR45569">
    <property type="entry name" value="SENSOR PROTEIN KDPD"/>
    <property type="match status" value="1"/>
</dbReference>
<dbReference type="SUPFAM" id="SSF47384">
    <property type="entry name" value="Homodimeric domain of signal transducing histidine kinase"/>
    <property type="match status" value="1"/>
</dbReference>
<keyword evidence="10 13" id="KW-1133">Transmembrane helix</keyword>
<dbReference type="KEGG" id="sus:Acid_0070"/>
<evidence type="ECO:0000256" key="3">
    <source>
        <dbReference type="ARBA" id="ARBA00012438"/>
    </source>
</evidence>
<dbReference type="CDD" id="cd00075">
    <property type="entry name" value="HATPase"/>
    <property type="match status" value="1"/>
</dbReference>
<evidence type="ECO:0000256" key="9">
    <source>
        <dbReference type="ARBA" id="ARBA00022840"/>
    </source>
</evidence>
<dbReference type="SMART" id="SM00388">
    <property type="entry name" value="HisKA"/>
    <property type="match status" value="1"/>
</dbReference>
<evidence type="ECO:0000259" key="14">
    <source>
        <dbReference type="PROSITE" id="PS50109"/>
    </source>
</evidence>
<dbReference type="SMART" id="SM00387">
    <property type="entry name" value="HATPase_c"/>
    <property type="match status" value="1"/>
</dbReference>
<evidence type="ECO:0000256" key="11">
    <source>
        <dbReference type="ARBA" id="ARBA00023012"/>
    </source>
</evidence>
<evidence type="ECO:0000256" key="2">
    <source>
        <dbReference type="ARBA" id="ARBA00004141"/>
    </source>
</evidence>
<dbReference type="FunCoup" id="Q02CY0">
    <property type="interactions" value="237"/>
</dbReference>
<keyword evidence="8 15" id="KW-0418">Kinase</keyword>
<feature type="transmembrane region" description="Helical" evidence="13">
    <location>
        <begin position="59"/>
        <end position="85"/>
    </location>
</feature>
<evidence type="ECO:0000256" key="10">
    <source>
        <dbReference type="ARBA" id="ARBA00022989"/>
    </source>
</evidence>
<dbReference type="InterPro" id="IPR036890">
    <property type="entry name" value="HATPase_C_sf"/>
</dbReference>
<dbReference type="InterPro" id="IPR005467">
    <property type="entry name" value="His_kinase_dom"/>
</dbReference>
<feature type="transmembrane region" description="Helical" evidence="13">
    <location>
        <begin position="26"/>
        <end position="47"/>
    </location>
</feature>
<evidence type="ECO:0000256" key="12">
    <source>
        <dbReference type="ARBA" id="ARBA00023136"/>
    </source>
</evidence>
<evidence type="ECO:0000256" key="6">
    <source>
        <dbReference type="ARBA" id="ARBA00022692"/>
    </source>
</evidence>
<dbReference type="InterPro" id="IPR052023">
    <property type="entry name" value="Histidine_kinase_KdpD"/>
</dbReference>
<dbReference type="InterPro" id="IPR003661">
    <property type="entry name" value="HisK_dim/P_dom"/>
</dbReference>
<dbReference type="FunFam" id="3.30.565.10:FF:000006">
    <property type="entry name" value="Sensor histidine kinase WalK"/>
    <property type="match status" value="1"/>
</dbReference>
<dbReference type="HOGENOM" id="CLU_000445_89_5_0"/>
<dbReference type="InterPro" id="IPR003594">
    <property type="entry name" value="HATPase_dom"/>
</dbReference>
<keyword evidence="4" id="KW-0597">Phosphoprotein</keyword>
<organism evidence="15">
    <name type="scientific">Solibacter usitatus (strain Ellin6076)</name>
    <dbReference type="NCBI Taxonomy" id="234267"/>
    <lineage>
        <taxon>Bacteria</taxon>
        <taxon>Pseudomonadati</taxon>
        <taxon>Acidobacteriota</taxon>
        <taxon>Terriglobia</taxon>
        <taxon>Bryobacterales</taxon>
        <taxon>Solibacteraceae</taxon>
        <taxon>Candidatus Solibacter</taxon>
    </lineage>
</organism>
<evidence type="ECO:0000256" key="8">
    <source>
        <dbReference type="ARBA" id="ARBA00022777"/>
    </source>
</evidence>
<dbReference type="InterPro" id="IPR036097">
    <property type="entry name" value="HisK_dim/P_sf"/>
</dbReference>
<dbReference type="PANTHER" id="PTHR45569:SF1">
    <property type="entry name" value="SENSOR PROTEIN KDPD"/>
    <property type="match status" value="1"/>
</dbReference>
<evidence type="ECO:0000256" key="1">
    <source>
        <dbReference type="ARBA" id="ARBA00000085"/>
    </source>
</evidence>
<protein>
    <recommendedName>
        <fullName evidence="3">histidine kinase</fullName>
        <ecNumber evidence="3">2.7.13.3</ecNumber>
    </recommendedName>
</protein>
<keyword evidence="9" id="KW-0067">ATP-binding</keyword>
<dbReference type="PROSITE" id="PS50109">
    <property type="entry name" value="HIS_KIN"/>
    <property type="match status" value="1"/>
</dbReference>
<dbReference type="Gene3D" id="1.20.120.620">
    <property type="entry name" value="Backbone structure of the membrane domain of e. Coli histidine kinase receptor kdpd"/>
    <property type="match status" value="1"/>
</dbReference>
<dbReference type="InterPro" id="IPR025201">
    <property type="entry name" value="KdpD_TM"/>
</dbReference>